<feature type="DNA-binding region" description="H-T-H motif" evidence="4">
    <location>
        <begin position="37"/>
        <end position="56"/>
    </location>
</feature>
<dbReference type="eggNOG" id="COG1309">
    <property type="taxonomic scope" value="Bacteria"/>
</dbReference>
<dbReference type="PANTHER" id="PTHR30055">
    <property type="entry name" value="HTH-TYPE TRANSCRIPTIONAL REGULATOR RUTR"/>
    <property type="match status" value="1"/>
</dbReference>
<evidence type="ECO:0000313" key="7">
    <source>
        <dbReference type="Proteomes" id="UP000017048"/>
    </source>
</evidence>
<dbReference type="AlphaFoldDB" id="U5E7K4"/>
<reference evidence="6 7" key="1">
    <citation type="journal article" date="2014" name="BMC Genomics">
        <title>Genome based analysis of type-I polyketide synthase and nonribosomal peptide synthetase gene clusters in seven strains of five representative Nocardia species.</title>
        <authorList>
            <person name="Komaki H."/>
            <person name="Ichikawa N."/>
            <person name="Hosoyama A."/>
            <person name="Takahashi-Nakaguchi A."/>
            <person name="Matsuzawa T."/>
            <person name="Suzuki K."/>
            <person name="Fujita N."/>
            <person name="Gonoi T."/>
        </authorList>
    </citation>
    <scope>NUCLEOTIDE SEQUENCE [LARGE SCALE GENOMIC DNA]</scope>
    <source>
        <strain evidence="6 7">NBRC 15531</strain>
    </source>
</reference>
<keyword evidence="1" id="KW-0805">Transcription regulation</keyword>
<dbReference type="InterPro" id="IPR009057">
    <property type="entry name" value="Homeodomain-like_sf"/>
</dbReference>
<keyword evidence="7" id="KW-1185">Reference proteome</keyword>
<dbReference type="Pfam" id="PF00440">
    <property type="entry name" value="TetR_N"/>
    <property type="match status" value="1"/>
</dbReference>
<organism evidence="6 7">
    <name type="scientific">Nocardia asteroides NBRC 15531</name>
    <dbReference type="NCBI Taxonomy" id="1110697"/>
    <lineage>
        <taxon>Bacteria</taxon>
        <taxon>Bacillati</taxon>
        <taxon>Actinomycetota</taxon>
        <taxon>Actinomycetes</taxon>
        <taxon>Mycobacteriales</taxon>
        <taxon>Nocardiaceae</taxon>
        <taxon>Nocardia</taxon>
    </lineage>
</organism>
<dbReference type="SUPFAM" id="SSF48498">
    <property type="entry name" value="Tetracyclin repressor-like, C-terminal domain"/>
    <property type="match status" value="1"/>
</dbReference>
<protein>
    <submittedName>
        <fullName evidence="6">TetR family transcriptional regulator</fullName>
    </submittedName>
</protein>
<dbReference type="GO" id="GO:0000976">
    <property type="term" value="F:transcription cis-regulatory region binding"/>
    <property type="evidence" value="ECO:0007669"/>
    <property type="project" value="TreeGrafter"/>
</dbReference>
<gene>
    <name evidence="6" type="ORF">NCAST_08_02250</name>
</gene>
<evidence type="ECO:0000256" key="3">
    <source>
        <dbReference type="ARBA" id="ARBA00023163"/>
    </source>
</evidence>
<dbReference type="Gene3D" id="1.10.357.10">
    <property type="entry name" value="Tetracycline Repressor, domain 2"/>
    <property type="match status" value="1"/>
</dbReference>
<dbReference type="InterPro" id="IPR050109">
    <property type="entry name" value="HTH-type_TetR-like_transc_reg"/>
</dbReference>
<dbReference type="InterPro" id="IPR036271">
    <property type="entry name" value="Tet_transcr_reg_TetR-rel_C_sf"/>
</dbReference>
<evidence type="ECO:0000256" key="4">
    <source>
        <dbReference type="PROSITE-ProRule" id="PRU00335"/>
    </source>
</evidence>
<evidence type="ECO:0000313" key="6">
    <source>
        <dbReference type="EMBL" id="GAD82351.1"/>
    </source>
</evidence>
<dbReference type="Proteomes" id="UP000017048">
    <property type="component" value="Unassembled WGS sequence"/>
</dbReference>
<name>U5E7K4_NOCAS</name>
<dbReference type="GO" id="GO:0003700">
    <property type="term" value="F:DNA-binding transcription factor activity"/>
    <property type="evidence" value="ECO:0007669"/>
    <property type="project" value="TreeGrafter"/>
</dbReference>
<proteinExistence type="predicted"/>
<dbReference type="STRING" id="1824.SAMN05444423_105150"/>
<evidence type="ECO:0000256" key="2">
    <source>
        <dbReference type="ARBA" id="ARBA00023125"/>
    </source>
</evidence>
<dbReference type="EMBL" id="BAFO02000008">
    <property type="protein sequence ID" value="GAD82351.1"/>
    <property type="molecule type" value="Genomic_DNA"/>
</dbReference>
<dbReference type="SUPFAM" id="SSF46689">
    <property type="entry name" value="Homeodomain-like"/>
    <property type="match status" value="1"/>
</dbReference>
<keyword evidence="3" id="KW-0804">Transcription</keyword>
<dbReference type="PROSITE" id="PS50977">
    <property type="entry name" value="HTH_TETR_2"/>
    <property type="match status" value="1"/>
</dbReference>
<sequence>MTTTPPARKRMTAQDRREQILDSTHAIVTAEGFHAATPNRIATAAGITRPVLYQQFGDLPGLFVALIDREQQRAGRQFAEAIAQHADPDETDRFVNAFTAMLHAVDAYPNTWRLFLFPPEGAPPELSQRLAESQEIVQRFFRAELEQAFPDLPDPEYTARIVQAAIRELLQLRLSDPEHATVARLGALIRQIRARVVPG</sequence>
<dbReference type="InterPro" id="IPR001647">
    <property type="entry name" value="HTH_TetR"/>
</dbReference>
<accession>U5E7K4</accession>
<evidence type="ECO:0000256" key="1">
    <source>
        <dbReference type="ARBA" id="ARBA00023015"/>
    </source>
</evidence>
<evidence type="ECO:0000259" key="5">
    <source>
        <dbReference type="PROSITE" id="PS50977"/>
    </source>
</evidence>
<dbReference type="PANTHER" id="PTHR30055:SF234">
    <property type="entry name" value="HTH-TYPE TRANSCRIPTIONAL REGULATOR BETI"/>
    <property type="match status" value="1"/>
</dbReference>
<comment type="caution">
    <text evidence="6">The sequence shown here is derived from an EMBL/GenBank/DDBJ whole genome shotgun (WGS) entry which is preliminary data.</text>
</comment>
<keyword evidence="2 4" id="KW-0238">DNA-binding</keyword>
<feature type="domain" description="HTH tetR-type" evidence="5">
    <location>
        <begin position="14"/>
        <end position="74"/>
    </location>
</feature>